<proteinExistence type="predicted"/>
<evidence type="ECO:0000313" key="1">
    <source>
        <dbReference type="EMBL" id="MDO6966502.1"/>
    </source>
</evidence>
<dbReference type="EMBL" id="JAUOZU010000018">
    <property type="protein sequence ID" value="MDO6966502.1"/>
    <property type="molecule type" value="Genomic_DNA"/>
</dbReference>
<reference evidence="1" key="2">
    <citation type="submission" date="2023-07" db="EMBL/GenBank/DDBJ databases">
        <authorList>
            <person name="Shen H."/>
        </authorList>
    </citation>
    <scope>NUCLEOTIDE SEQUENCE</scope>
    <source>
        <strain evidence="1">TNR-22</strain>
    </source>
</reference>
<protein>
    <submittedName>
        <fullName evidence="1">Uncharacterized protein</fullName>
    </submittedName>
</protein>
<comment type="caution">
    <text evidence="1">The sequence shown here is derived from an EMBL/GenBank/DDBJ whole genome shotgun (WGS) entry which is preliminary data.</text>
</comment>
<reference evidence="1" key="1">
    <citation type="journal article" date="2015" name="Int. J. Syst. Evol. Microbiol.">
        <title>Rhizobium alvei sp. nov., isolated from a freshwater river.</title>
        <authorList>
            <person name="Sheu S.Y."/>
            <person name="Huang H.W."/>
            <person name="Young C.C."/>
            <person name="Chen W.M."/>
        </authorList>
    </citation>
    <scope>NUCLEOTIDE SEQUENCE</scope>
    <source>
        <strain evidence="1">TNR-22</strain>
    </source>
</reference>
<organism evidence="1 2">
    <name type="scientific">Rhizobium alvei</name>
    <dbReference type="NCBI Taxonomy" id="1132659"/>
    <lineage>
        <taxon>Bacteria</taxon>
        <taxon>Pseudomonadati</taxon>
        <taxon>Pseudomonadota</taxon>
        <taxon>Alphaproteobacteria</taxon>
        <taxon>Hyphomicrobiales</taxon>
        <taxon>Rhizobiaceae</taxon>
        <taxon>Rhizobium/Agrobacterium group</taxon>
        <taxon>Rhizobium</taxon>
    </lineage>
</organism>
<keyword evidence="2" id="KW-1185">Reference proteome</keyword>
<evidence type="ECO:0000313" key="2">
    <source>
        <dbReference type="Proteomes" id="UP001174932"/>
    </source>
</evidence>
<name>A0ABT8YT24_9HYPH</name>
<sequence length="94" mass="10615">MDELICFTTGNPYDLVARALDILRTMGFSLLSLSVEGEDCETYRVNIHFRPAGPLSSDTLRLRMARIDGLELLPSTAWQNRTLPERTARLCNTN</sequence>
<gene>
    <name evidence="1" type="ORF">Q4481_21315</name>
</gene>
<dbReference type="Proteomes" id="UP001174932">
    <property type="component" value="Unassembled WGS sequence"/>
</dbReference>
<dbReference type="RefSeq" id="WP_304378431.1">
    <property type="nucleotide sequence ID" value="NZ_JAUOZU010000018.1"/>
</dbReference>
<accession>A0ABT8YT24</accession>